<comment type="caution">
    <text evidence="1">The sequence shown here is derived from an EMBL/GenBank/DDBJ whole genome shotgun (WGS) entry which is preliminary data.</text>
</comment>
<sequence>MCAHSTVQGRRERCFGVSCWALKETCPGEAAAYGVVACCVYACSLCTQFLLWLRDCCGSWGELNVMRTGAVLPAPEMYVRLFRRVFGAAGQGSRPLNQV</sequence>
<dbReference type="AlphaFoldDB" id="A0A8S1J5K9"/>
<gene>
    <name evidence="1" type="ORF">OSTQU699_LOCUS8079</name>
</gene>
<accession>A0A8S1J5K9</accession>
<protein>
    <submittedName>
        <fullName evidence="1">Uncharacterized protein</fullName>
    </submittedName>
</protein>
<evidence type="ECO:0000313" key="1">
    <source>
        <dbReference type="EMBL" id="CAD7702722.1"/>
    </source>
</evidence>
<evidence type="ECO:0000313" key="2">
    <source>
        <dbReference type="Proteomes" id="UP000708148"/>
    </source>
</evidence>
<keyword evidence="2" id="KW-1185">Reference proteome</keyword>
<name>A0A8S1J5K9_9CHLO</name>
<dbReference type="EMBL" id="CAJHUC010001925">
    <property type="protein sequence ID" value="CAD7702722.1"/>
    <property type="molecule type" value="Genomic_DNA"/>
</dbReference>
<organism evidence="1 2">
    <name type="scientific">Ostreobium quekettii</name>
    <dbReference type="NCBI Taxonomy" id="121088"/>
    <lineage>
        <taxon>Eukaryota</taxon>
        <taxon>Viridiplantae</taxon>
        <taxon>Chlorophyta</taxon>
        <taxon>core chlorophytes</taxon>
        <taxon>Ulvophyceae</taxon>
        <taxon>TCBD clade</taxon>
        <taxon>Bryopsidales</taxon>
        <taxon>Ostreobineae</taxon>
        <taxon>Ostreobiaceae</taxon>
        <taxon>Ostreobium</taxon>
    </lineage>
</organism>
<dbReference type="Proteomes" id="UP000708148">
    <property type="component" value="Unassembled WGS sequence"/>
</dbReference>
<proteinExistence type="predicted"/>
<reference evidence="1" key="1">
    <citation type="submission" date="2020-12" db="EMBL/GenBank/DDBJ databases">
        <authorList>
            <person name="Iha C."/>
        </authorList>
    </citation>
    <scope>NUCLEOTIDE SEQUENCE</scope>
</reference>